<dbReference type="RefSeq" id="XP_069227305.1">
    <property type="nucleotide sequence ID" value="XM_069375859.1"/>
</dbReference>
<protein>
    <recommendedName>
        <fullName evidence="5">Rrp15p-domain-containing protein</fullName>
    </recommendedName>
</protein>
<feature type="region of interest" description="Disordered" evidence="2">
    <location>
        <begin position="1"/>
        <end position="236"/>
    </location>
</feature>
<dbReference type="Proteomes" id="UP000803884">
    <property type="component" value="Unassembled WGS sequence"/>
</dbReference>
<feature type="compositionally biased region" description="Low complexity" evidence="2">
    <location>
        <begin position="119"/>
        <end position="132"/>
    </location>
</feature>
<organism evidence="3 4">
    <name type="scientific">Cladosporium halotolerans</name>
    <dbReference type="NCBI Taxonomy" id="1052096"/>
    <lineage>
        <taxon>Eukaryota</taxon>
        <taxon>Fungi</taxon>
        <taxon>Dikarya</taxon>
        <taxon>Ascomycota</taxon>
        <taxon>Pezizomycotina</taxon>
        <taxon>Dothideomycetes</taxon>
        <taxon>Dothideomycetidae</taxon>
        <taxon>Cladosporiales</taxon>
        <taxon>Cladosporiaceae</taxon>
        <taxon>Cladosporium</taxon>
    </lineage>
</organism>
<keyword evidence="4" id="KW-1185">Reference proteome</keyword>
<comment type="similarity">
    <text evidence="1">Belongs to the RRP15 family.</text>
</comment>
<name>A0AB34KGF8_9PEZI</name>
<comment type="caution">
    <text evidence="3">The sequence shown here is derived from an EMBL/GenBank/DDBJ whole genome shotgun (WGS) entry which is preliminary data.</text>
</comment>
<dbReference type="GeneID" id="96008697"/>
<evidence type="ECO:0000256" key="2">
    <source>
        <dbReference type="SAM" id="MobiDB-lite"/>
    </source>
</evidence>
<dbReference type="GO" id="GO:0000460">
    <property type="term" value="P:maturation of 5.8S rRNA"/>
    <property type="evidence" value="ECO:0007669"/>
    <property type="project" value="TreeGrafter"/>
</dbReference>
<dbReference type="GO" id="GO:0030687">
    <property type="term" value="C:preribosome, large subunit precursor"/>
    <property type="evidence" value="ECO:0007669"/>
    <property type="project" value="TreeGrafter"/>
</dbReference>
<feature type="compositionally biased region" description="Acidic residues" evidence="2">
    <location>
        <begin position="105"/>
        <end position="118"/>
    </location>
</feature>
<evidence type="ECO:0008006" key="5">
    <source>
        <dbReference type="Google" id="ProtNLM"/>
    </source>
</evidence>
<dbReference type="AlphaFoldDB" id="A0AB34KGF8"/>
<feature type="compositionally biased region" description="Acidic residues" evidence="2">
    <location>
        <begin position="133"/>
        <end position="169"/>
    </location>
</feature>
<gene>
    <name evidence="3" type="ORF">WHR41_07254</name>
</gene>
<dbReference type="GO" id="GO:0000470">
    <property type="term" value="P:maturation of LSU-rRNA"/>
    <property type="evidence" value="ECO:0007669"/>
    <property type="project" value="TreeGrafter"/>
</dbReference>
<dbReference type="PANTHER" id="PTHR13245">
    <property type="entry name" value="RRP15-LIKE PROTEIN"/>
    <property type="match status" value="1"/>
</dbReference>
<accession>A0AB34KGF8</accession>
<evidence type="ECO:0000256" key="1">
    <source>
        <dbReference type="ARBA" id="ARBA00007462"/>
    </source>
</evidence>
<dbReference type="Pfam" id="PF07890">
    <property type="entry name" value="Rrp15p"/>
    <property type="match status" value="1"/>
</dbReference>
<feature type="compositionally biased region" description="Polar residues" evidence="2">
    <location>
        <begin position="191"/>
        <end position="206"/>
    </location>
</feature>
<sequence length="341" mass="36644">MAPAPPKRRRIEDEVRPKKKKIRVSKHKLDQYHSSSEDEGEDAATTSNATPLGARGSSKASKAAAQPEKETAQPSKSAKPKGTPVKPILKHTLPAKSQKAAPASDSEDEEEDDEDDVNDTATNTALNAAPLVEESDADEDMDMDEPETGESSEDEDENDEPELDSDLESETSMSSSNAAAEKKKRNDPNAFATSMSKILDTKLSTAKRSDPVLSRSKSAADANKSLADSKLESKARAQIKTEKRALLEKGRVKDVLGLENENVATGAVMEEEKRLKKTAQRGVVKLFNAVRAAQVKAEGAMKAAKQEGVVGLGKREERMNEMSKQGFLDLISSGGKPTAAA</sequence>
<reference evidence="3 4" key="1">
    <citation type="journal article" date="2020" name="Microbiol. Resour. Announc.">
        <title>Draft Genome Sequence of a Cladosporium Species Isolated from the Mesophotic Ascidian Didemnum maculosum.</title>
        <authorList>
            <person name="Gioti A."/>
            <person name="Siaperas R."/>
            <person name="Nikolaivits E."/>
            <person name="Le Goff G."/>
            <person name="Ouazzani J."/>
            <person name="Kotoulas G."/>
            <person name="Topakas E."/>
        </authorList>
    </citation>
    <scope>NUCLEOTIDE SEQUENCE [LARGE SCALE GENOMIC DNA]</scope>
    <source>
        <strain evidence="3 4">TM138-S3</strain>
    </source>
</reference>
<feature type="compositionally biased region" description="Basic and acidic residues" evidence="2">
    <location>
        <begin position="227"/>
        <end position="236"/>
    </location>
</feature>
<feature type="compositionally biased region" description="Basic residues" evidence="2">
    <location>
        <begin position="17"/>
        <end position="26"/>
    </location>
</feature>
<dbReference type="InterPro" id="IPR012459">
    <property type="entry name" value="Rrp15"/>
</dbReference>
<evidence type="ECO:0000313" key="4">
    <source>
        <dbReference type="Proteomes" id="UP000803884"/>
    </source>
</evidence>
<dbReference type="EMBL" id="JAAQHG020000028">
    <property type="protein sequence ID" value="KAL1584199.1"/>
    <property type="molecule type" value="Genomic_DNA"/>
</dbReference>
<proteinExistence type="inferred from homology"/>
<evidence type="ECO:0000313" key="3">
    <source>
        <dbReference type="EMBL" id="KAL1584199.1"/>
    </source>
</evidence>
<dbReference type="PANTHER" id="PTHR13245:SF14">
    <property type="entry name" value="RRP15-LIKE PROTEIN"/>
    <property type="match status" value="1"/>
</dbReference>